<evidence type="ECO:0008006" key="3">
    <source>
        <dbReference type="Google" id="ProtNLM"/>
    </source>
</evidence>
<dbReference type="RefSeq" id="WP_108783754.1">
    <property type="nucleotide sequence ID" value="NZ_OMKW01000004.1"/>
</dbReference>
<dbReference type="SUPFAM" id="SSF53187">
    <property type="entry name" value="Zn-dependent exopeptidases"/>
    <property type="match status" value="1"/>
</dbReference>
<evidence type="ECO:0000313" key="2">
    <source>
        <dbReference type="Proteomes" id="UP000244932"/>
    </source>
</evidence>
<name>A0A2R8AFQ8_9RHOB</name>
<dbReference type="InterPro" id="IPR011227">
    <property type="entry name" value="UCP029730"/>
</dbReference>
<reference evidence="1 2" key="1">
    <citation type="submission" date="2018-03" db="EMBL/GenBank/DDBJ databases">
        <authorList>
            <person name="Keele B.F."/>
        </authorList>
    </citation>
    <scope>NUCLEOTIDE SEQUENCE [LARGE SCALE GENOMIC DNA]</scope>
    <source>
        <strain evidence="1 2">CeCT 8812</strain>
    </source>
</reference>
<organism evidence="1 2">
    <name type="scientific">Pontivivens insulae</name>
    <dbReference type="NCBI Taxonomy" id="1639689"/>
    <lineage>
        <taxon>Bacteria</taxon>
        <taxon>Pseudomonadati</taxon>
        <taxon>Pseudomonadota</taxon>
        <taxon>Alphaproteobacteria</taxon>
        <taxon>Rhodobacterales</taxon>
        <taxon>Paracoccaceae</taxon>
        <taxon>Pontivivens</taxon>
    </lineage>
</organism>
<proteinExistence type="predicted"/>
<keyword evidence="2" id="KW-1185">Reference proteome</keyword>
<dbReference type="EMBL" id="OMKW01000004">
    <property type="protein sequence ID" value="SPF31082.1"/>
    <property type="molecule type" value="Genomic_DNA"/>
</dbReference>
<dbReference type="Proteomes" id="UP000244932">
    <property type="component" value="Unassembled WGS sequence"/>
</dbReference>
<accession>A0A2R8AFQ8</accession>
<sequence>MADACFEIIAGEPDSRIVLTCDHASNRIPPDVAPIGLSEADLNRHIAYDVGARGLTLALAKRLGGQAVLNRVSRIVIDPNRGPDDPTLVRRIYDRSVVPGNRHVDAAEVARRMAAHYTPYHNAVREAVDGVLARGEIPVVIAIHSFTPQLANRPPRPWHVGILWDGRDGRVAQPLMQRLRQDGWCVGDNEPYSGKYEGDSLDRHAMQRGLPNVLIELRNDLIADNDAQATWADHLAAHLADLLADPSTYSRFEG</sequence>
<dbReference type="Pfam" id="PF05013">
    <property type="entry name" value="FGase"/>
    <property type="match status" value="1"/>
</dbReference>
<dbReference type="PIRSF" id="PIRSF029730">
    <property type="entry name" value="UCP029730"/>
    <property type="match status" value="1"/>
</dbReference>
<evidence type="ECO:0000313" key="1">
    <source>
        <dbReference type="EMBL" id="SPF31082.1"/>
    </source>
</evidence>
<dbReference type="AlphaFoldDB" id="A0A2R8AFQ8"/>
<dbReference type="Gene3D" id="3.40.630.40">
    <property type="entry name" value="Zn-dependent exopeptidases"/>
    <property type="match status" value="1"/>
</dbReference>
<dbReference type="InterPro" id="IPR007709">
    <property type="entry name" value="N-FG_amidohydro"/>
</dbReference>
<protein>
    <recommendedName>
        <fullName evidence="3">N-formylglutamate amidohydrolase</fullName>
    </recommendedName>
</protein>
<gene>
    <name evidence="1" type="ORF">POI8812_03433</name>
</gene>
<dbReference type="OrthoDB" id="9815326at2"/>